<reference evidence="4" key="1">
    <citation type="submission" date="2022-11" db="UniProtKB">
        <authorList>
            <consortium name="WormBaseParasite"/>
        </authorList>
    </citation>
    <scope>IDENTIFICATION</scope>
</reference>
<keyword evidence="2" id="KW-1133">Transmembrane helix</keyword>
<protein>
    <submittedName>
        <fullName evidence="4">Uncharacterized protein</fullName>
    </submittedName>
</protein>
<name>A0A914XLV4_9BILA</name>
<evidence type="ECO:0000313" key="3">
    <source>
        <dbReference type="Proteomes" id="UP000887566"/>
    </source>
</evidence>
<evidence type="ECO:0000313" key="4">
    <source>
        <dbReference type="WBParaSite" id="PSAMB.scaffold8927size5589.g31965.t1"/>
    </source>
</evidence>
<evidence type="ECO:0000256" key="1">
    <source>
        <dbReference type="SAM" id="MobiDB-lite"/>
    </source>
</evidence>
<feature type="compositionally biased region" description="Pro residues" evidence="1">
    <location>
        <begin position="140"/>
        <end position="150"/>
    </location>
</feature>
<feature type="transmembrane region" description="Helical" evidence="2">
    <location>
        <begin position="101"/>
        <end position="121"/>
    </location>
</feature>
<dbReference type="Proteomes" id="UP000887566">
    <property type="component" value="Unplaced"/>
</dbReference>
<organism evidence="3 4">
    <name type="scientific">Plectus sambesii</name>
    <dbReference type="NCBI Taxonomy" id="2011161"/>
    <lineage>
        <taxon>Eukaryota</taxon>
        <taxon>Metazoa</taxon>
        <taxon>Ecdysozoa</taxon>
        <taxon>Nematoda</taxon>
        <taxon>Chromadorea</taxon>
        <taxon>Plectida</taxon>
        <taxon>Plectina</taxon>
        <taxon>Plectoidea</taxon>
        <taxon>Plectidae</taxon>
        <taxon>Plectus</taxon>
    </lineage>
</organism>
<sequence length="222" mass="24503">MTCYFNEREREGMCHLDILNEFTIDQMHHRYQEQFSQTSTILLKVVARVSAEALGRAMARLDTEATRFDVAATVEWSGALCSAVGSAIGSAVDPATADSGWLWAAVGLLLAVLLGQAGYLYRATVARAAVSDAVRRRRQSPPPPPPPPGSAPRRPFRRRRGRRSGRPNRRRYPCRPLPPPPLLPLPPPLLPLPRADTPCSTPSLDDEDDDTSRLRRSAFSPV</sequence>
<dbReference type="AlphaFoldDB" id="A0A914XLV4"/>
<evidence type="ECO:0000256" key="2">
    <source>
        <dbReference type="SAM" id="Phobius"/>
    </source>
</evidence>
<dbReference type="WBParaSite" id="PSAMB.scaffold8927size5589.g31965.t1">
    <property type="protein sequence ID" value="PSAMB.scaffold8927size5589.g31965.t1"/>
    <property type="gene ID" value="PSAMB.scaffold8927size5589.g31965"/>
</dbReference>
<proteinExistence type="predicted"/>
<accession>A0A914XLV4</accession>
<feature type="compositionally biased region" description="Basic residues" evidence="1">
    <location>
        <begin position="154"/>
        <end position="173"/>
    </location>
</feature>
<keyword evidence="3" id="KW-1185">Reference proteome</keyword>
<feature type="compositionally biased region" description="Pro residues" evidence="1">
    <location>
        <begin position="175"/>
        <end position="191"/>
    </location>
</feature>
<keyword evidence="2" id="KW-0472">Membrane</keyword>
<feature type="region of interest" description="Disordered" evidence="1">
    <location>
        <begin position="132"/>
        <end position="222"/>
    </location>
</feature>
<keyword evidence="2" id="KW-0812">Transmembrane</keyword>